<dbReference type="PROSITE" id="PS00028">
    <property type="entry name" value="ZINC_FINGER_C2H2_1"/>
    <property type="match status" value="1"/>
</dbReference>
<dbReference type="EMBL" id="JACCJB010000019">
    <property type="protein sequence ID" value="KAF6219496.1"/>
    <property type="molecule type" value="Genomic_DNA"/>
</dbReference>
<comment type="caution">
    <text evidence="2">The sequence shown here is derived from an EMBL/GenBank/DDBJ whole genome shotgun (WGS) entry which is preliminary data.</text>
</comment>
<proteinExistence type="predicted"/>
<evidence type="ECO:0000313" key="2">
    <source>
        <dbReference type="EMBL" id="KAF6219496.1"/>
    </source>
</evidence>
<sequence length="516" mass="56850">MNNYACINSDIAAQSCAKQIELESSAAGPSYSSFNASSVQQRQNAASTLTDFNNNEVLLLLMFARSTRHIEPILEPGPGERHLSPLQVLALSTLKDCPDGRILDWLELARLHLGHGPTSPTLESGSGSDTLLPSLRAQPKQSVAELTLGTEATATGPSQLIPKLWGSQSVTDHFPRHDFSRSSKSTRSKKTDNHYWCTVCEELKSYKDSGSWKKHEKEHETIFICGLDDAAESSRAGQCHASNGFTCKRRDIMVNHLNKLHGIMDAHRGRELADQWRHTVGKRAWSCGFCIAIFSTFQDRLKHIDIKHFREHQSIHEWDLNKVILGLLQQPKMENAWKTRTALLTPWAHPENFAWNKAVAKDLRAELERGPSDDHHANTLADAVYSASESNGGSWSQSGTTHAIPHSDAMEQLSLLSSPNPYQATSALTSDSGLYHRPSSATMDSTAHLMPSDPSYVGAPTSTSPLGNTLEPAMPSLNHSQSWTSASETETFFNGYEPSGSYGGQDAPYLTPDWYG</sequence>
<dbReference type="RefSeq" id="XP_037148931.1">
    <property type="nucleotide sequence ID" value="XM_037294884.1"/>
</dbReference>
<name>A0A8H6CA75_9LECA</name>
<accession>A0A8H6CA75</accession>
<dbReference type="AlphaFoldDB" id="A0A8H6CA75"/>
<dbReference type="Proteomes" id="UP000593566">
    <property type="component" value="Unassembled WGS sequence"/>
</dbReference>
<feature type="domain" description="C2H2-type" evidence="1">
    <location>
        <begin position="287"/>
        <end position="308"/>
    </location>
</feature>
<dbReference type="InterPro" id="IPR013087">
    <property type="entry name" value="Znf_C2H2_type"/>
</dbReference>
<evidence type="ECO:0000259" key="1">
    <source>
        <dbReference type="PROSITE" id="PS00028"/>
    </source>
</evidence>
<reference evidence="2 3" key="1">
    <citation type="journal article" date="2020" name="Genomics">
        <title>Complete, high-quality genomes from long-read metagenomic sequencing of two wolf lichen thalli reveals enigmatic genome architecture.</title>
        <authorList>
            <person name="McKenzie S.K."/>
            <person name="Walston R.F."/>
            <person name="Allen J.L."/>
        </authorList>
    </citation>
    <scope>NUCLEOTIDE SEQUENCE [LARGE SCALE GENOMIC DNA]</scope>
    <source>
        <strain evidence="2">WasteWater1</strain>
    </source>
</reference>
<keyword evidence="3" id="KW-1185">Reference proteome</keyword>
<protein>
    <recommendedName>
        <fullName evidence="1">C2H2-type domain-containing protein</fullName>
    </recommendedName>
</protein>
<organism evidence="2 3">
    <name type="scientific">Letharia lupina</name>
    <dbReference type="NCBI Taxonomy" id="560253"/>
    <lineage>
        <taxon>Eukaryota</taxon>
        <taxon>Fungi</taxon>
        <taxon>Dikarya</taxon>
        <taxon>Ascomycota</taxon>
        <taxon>Pezizomycotina</taxon>
        <taxon>Lecanoromycetes</taxon>
        <taxon>OSLEUM clade</taxon>
        <taxon>Lecanoromycetidae</taxon>
        <taxon>Lecanorales</taxon>
        <taxon>Lecanorineae</taxon>
        <taxon>Parmeliaceae</taxon>
        <taxon>Letharia</taxon>
    </lineage>
</organism>
<evidence type="ECO:0000313" key="3">
    <source>
        <dbReference type="Proteomes" id="UP000593566"/>
    </source>
</evidence>
<gene>
    <name evidence="2" type="ORF">HO133_003964</name>
</gene>
<dbReference type="GeneID" id="59332374"/>